<dbReference type="CDD" id="cd06225">
    <property type="entry name" value="HAMP"/>
    <property type="match status" value="1"/>
</dbReference>
<dbReference type="EMBL" id="LT960611">
    <property type="protein sequence ID" value="SON49652.1"/>
    <property type="molecule type" value="Genomic_DNA"/>
</dbReference>
<dbReference type="SUPFAM" id="SSF58104">
    <property type="entry name" value="Methyl-accepting chemotaxis protein (MCP) signaling domain"/>
    <property type="match status" value="1"/>
</dbReference>
<keyword evidence="1" id="KW-0812">Transmembrane</keyword>
<dbReference type="CDD" id="cd12913">
    <property type="entry name" value="PDC1_MCP_like"/>
    <property type="match status" value="1"/>
</dbReference>
<sequence>MRSLSVYWKITLLAGLCLVLTSCFLIGFSIYNATSNQRVIIEHSSSSVIDKSQQILIGIAKINAAEVKTYLDEARHRAEMLAETALFTKANAEENFTGSEEVRTSLNEMMRRVVKEFPTVRGAYLVFNPDQLDGEDDNYHGADYVGSNDSGRFASYWQVSSDNESEQQSAVLTEETLADGSQAERFSCPILSGSACVTSPRVVQTNTGNSLLVSLSVPLMLEGEAIGFLGIELALDQLVDTVIASDQNLFNGAGSIAIMSLDGSLVASDNPSAAIGQPYQNNNISSDTLTEYLYGHDVMTQWSQDGSVLSVFAPIMVANQTWGVILEAPRDSVLADAINLDAVISDLVDGGVWQELMVGTVLVIIGLVLIAIMSFSLVKPIKEVVARLQDIASGEGDLTQRLTVNSTDEIGQLALGFNQFLEKLQLTIREVVATSHDIANTSVQAGDAAGATHQSSEDQFKEVDLVATASEELTQTAGLVVQNADIAVSAANEAEASAKQGQAVIEHYACAISPF</sequence>
<dbReference type="PROSITE" id="PS51257">
    <property type="entry name" value="PROKAR_LIPOPROTEIN"/>
    <property type="match status" value="1"/>
</dbReference>
<dbReference type="Gene3D" id="1.10.287.950">
    <property type="entry name" value="Methyl-accepting chemotaxis protein"/>
    <property type="match status" value="1"/>
</dbReference>
<dbReference type="RefSeq" id="WP_102522284.1">
    <property type="nucleotide sequence ID" value="NZ_LT960611.1"/>
</dbReference>
<dbReference type="Gene3D" id="3.30.450.20">
    <property type="entry name" value="PAS domain"/>
    <property type="match status" value="1"/>
</dbReference>
<evidence type="ECO:0000256" key="1">
    <source>
        <dbReference type="SAM" id="Phobius"/>
    </source>
</evidence>
<organism evidence="3 4">
    <name type="scientific">Vibrio tapetis subsp. tapetis</name>
    <dbReference type="NCBI Taxonomy" id="1671868"/>
    <lineage>
        <taxon>Bacteria</taxon>
        <taxon>Pseudomonadati</taxon>
        <taxon>Pseudomonadota</taxon>
        <taxon>Gammaproteobacteria</taxon>
        <taxon>Vibrionales</taxon>
        <taxon>Vibrionaceae</taxon>
        <taxon>Vibrio</taxon>
    </lineage>
</organism>
<protein>
    <submittedName>
        <fullName evidence="3">Methyl-accepting chemotaxis protein</fullName>
    </submittedName>
</protein>
<evidence type="ECO:0000313" key="3">
    <source>
        <dbReference type="EMBL" id="SON49652.1"/>
    </source>
</evidence>
<feature type="domain" description="HAMP" evidence="2">
    <location>
        <begin position="375"/>
        <end position="429"/>
    </location>
</feature>
<keyword evidence="1" id="KW-1133">Transmembrane helix</keyword>
<dbReference type="OrthoDB" id="2489132at2"/>
<reference evidence="3 4" key="1">
    <citation type="submission" date="2017-10" db="EMBL/GenBank/DDBJ databases">
        <authorList>
            <person name="Banno H."/>
            <person name="Chua N.-H."/>
        </authorList>
    </citation>
    <scope>NUCLEOTIDE SEQUENCE [LARGE SCALE GENOMIC DNA]</scope>
    <source>
        <strain evidence="3">Vibrio tapetis CECT4600</strain>
    </source>
</reference>
<dbReference type="InterPro" id="IPR003660">
    <property type="entry name" value="HAMP_dom"/>
</dbReference>
<dbReference type="PANTHER" id="PTHR32089">
    <property type="entry name" value="METHYL-ACCEPTING CHEMOTAXIS PROTEIN MCPB"/>
    <property type="match status" value="1"/>
</dbReference>
<evidence type="ECO:0000313" key="4">
    <source>
        <dbReference type="Proteomes" id="UP000235828"/>
    </source>
</evidence>
<dbReference type="AlphaFoldDB" id="A0A2N8ZCN3"/>
<dbReference type="Pfam" id="PF00672">
    <property type="entry name" value="HAMP"/>
    <property type="match status" value="1"/>
</dbReference>
<dbReference type="GO" id="GO:0016020">
    <property type="term" value="C:membrane"/>
    <property type="evidence" value="ECO:0007669"/>
    <property type="project" value="InterPro"/>
</dbReference>
<keyword evidence="4" id="KW-1185">Reference proteome</keyword>
<dbReference type="GO" id="GO:0007165">
    <property type="term" value="P:signal transduction"/>
    <property type="evidence" value="ECO:0007669"/>
    <property type="project" value="InterPro"/>
</dbReference>
<keyword evidence="1" id="KW-0472">Membrane</keyword>
<dbReference type="PANTHER" id="PTHR32089:SF55">
    <property type="entry name" value="METHYL ACCEPTING SENSORY TRANSDUCER WITH CACHE_2 SMALL MOLECULE BINDING DOMAIN"/>
    <property type="match status" value="1"/>
</dbReference>
<dbReference type="Proteomes" id="UP000235828">
    <property type="component" value="Chromosome A"/>
</dbReference>
<gene>
    <name evidence="3" type="ORF">VTAP4600_A1673</name>
</gene>
<feature type="transmembrane region" description="Helical" evidence="1">
    <location>
        <begin position="356"/>
        <end position="378"/>
    </location>
</feature>
<name>A0A2N8ZCN3_9VIBR</name>
<dbReference type="PROSITE" id="PS50885">
    <property type="entry name" value="HAMP"/>
    <property type="match status" value="1"/>
</dbReference>
<dbReference type="KEGG" id="vta:A1673"/>
<accession>A0A2N8ZCN3</accession>
<dbReference type="SMART" id="SM00304">
    <property type="entry name" value="HAMP"/>
    <property type="match status" value="1"/>
</dbReference>
<proteinExistence type="predicted"/>
<evidence type="ECO:0000259" key="2">
    <source>
        <dbReference type="PROSITE" id="PS50885"/>
    </source>
</evidence>